<accession>A0A7D9DE14</accession>
<gene>
    <name evidence="2" type="ORF">PACLA_8A043641</name>
</gene>
<dbReference type="EMBL" id="CACRXK020000622">
    <property type="protein sequence ID" value="CAB3983506.1"/>
    <property type="molecule type" value="Genomic_DNA"/>
</dbReference>
<comment type="caution">
    <text evidence="2">The sequence shown here is derived from an EMBL/GenBank/DDBJ whole genome shotgun (WGS) entry which is preliminary data.</text>
</comment>
<protein>
    <submittedName>
        <fullName evidence="2">Uncharacterized protein</fullName>
    </submittedName>
</protein>
<feature type="region of interest" description="Disordered" evidence="1">
    <location>
        <begin position="1"/>
        <end position="20"/>
    </location>
</feature>
<proteinExistence type="predicted"/>
<evidence type="ECO:0000256" key="1">
    <source>
        <dbReference type="SAM" id="MobiDB-lite"/>
    </source>
</evidence>
<dbReference type="SUPFAM" id="SSF47391">
    <property type="entry name" value="Dimerization-anchoring domain of cAMP-dependent PK regulatory subunit"/>
    <property type="match status" value="1"/>
</dbReference>
<dbReference type="Pfam" id="PF17819">
    <property type="entry name" value="Tex55"/>
    <property type="match status" value="1"/>
</dbReference>
<dbReference type="InterPro" id="IPR040760">
    <property type="entry name" value="Tex55"/>
</dbReference>
<dbReference type="OrthoDB" id="522106at2759"/>
<evidence type="ECO:0000313" key="3">
    <source>
        <dbReference type="Proteomes" id="UP001152795"/>
    </source>
</evidence>
<name>A0A7D9DE14_PARCT</name>
<organism evidence="2 3">
    <name type="scientific">Paramuricea clavata</name>
    <name type="common">Red gorgonian</name>
    <name type="synonym">Violescent sea-whip</name>
    <dbReference type="NCBI Taxonomy" id="317549"/>
    <lineage>
        <taxon>Eukaryota</taxon>
        <taxon>Metazoa</taxon>
        <taxon>Cnidaria</taxon>
        <taxon>Anthozoa</taxon>
        <taxon>Octocorallia</taxon>
        <taxon>Malacalcyonacea</taxon>
        <taxon>Plexauridae</taxon>
        <taxon>Paramuricea</taxon>
    </lineage>
</organism>
<sequence length="139" mass="15843">MAENSDEKAKEPSISDLKQNIDDEYSTAGKTLEKETNDAAVLKTQDDFRLVGRNYIENIKASLLASSANFNRAKYAATLEDPYMKAYRYLEEHKVLALFEDLIAHTAFQRPSEPFPFMAKLVEDFYTDSEQKGTKSEND</sequence>
<reference evidence="2" key="1">
    <citation type="submission" date="2020-04" db="EMBL/GenBank/DDBJ databases">
        <authorList>
            <person name="Alioto T."/>
            <person name="Alioto T."/>
            <person name="Gomez Garrido J."/>
        </authorList>
    </citation>
    <scope>NUCLEOTIDE SEQUENCE</scope>
    <source>
        <strain evidence="2">A484AB</strain>
    </source>
</reference>
<dbReference type="AlphaFoldDB" id="A0A7D9DE14"/>
<dbReference type="Proteomes" id="UP001152795">
    <property type="component" value="Unassembled WGS sequence"/>
</dbReference>
<keyword evidence="3" id="KW-1185">Reference proteome</keyword>
<evidence type="ECO:0000313" key="2">
    <source>
        <dbReference type="EMBL" id="CAB3983506.1"/>
    </source>
</evidence>
<feature type="compositionally biased region" description="Basic and acidic residues" evidence="1">
    <location>
        <begin position="1"/>
        <end position="13"/>
    </location>
</feature>